<name>A0A7Y0BN53_9SPHN</name>
<feature type="domain" description="Response regulatory" evidence="3">
    <location>
        <begin position="4"/>
        <end position="116"/>
    </location>
</feature>
<dbReference type="Gene3D" id="3.40.50.2300">
    <property type="match status" value="1"/>
</dbReference>
<evidence type="ECO:0000313" key="5">
    <source>
        <dbReference type="Proteomes" id="UP000583556"/>
    </source>
</evidence>
<dbReference type="AlphaFoldDB" id="A0A7Y0BN53"/>
<organism evidence="4 5">
    <name type="scientific">Novosphingobium olei</name>
    <dbReference type="NCBI Taxonomy" id="2728851"/>
    <lineage>
        <taxon>Bacteria</taxon>
        <taxon>Pseudomonadati</taxon>
        <taxon>Pseudomonadota</taxon>
        <taxon>Alphaproteobacteria</taxon>
        <taxon>Sphingomonadales</taxon>
        <taxon>Sphingomonadaceae</taxon>
        <taxon>Novosphingobium</taxon>
    </lineage>
</organism>
<dbReference type="GO" id="GO:0000160">
    <property type="term" value="P:phosphorelay signal transduction system"/>
    <property type="evidence" value="ECO:0007669"/>
    <property type="project" value="InterPro"/>
</dbReference>
<evidence type="ECO:0000256" key="1">
    <source>
        <dbReference type="ARBA" id="ARBA00022553"/>
    </source>
</evidence>
<dbReference type="PROSITE" id="PS50110">
    <property type="entry name" value="RESPONSE_REGULATORY"/>
    <property type="match status" value="1"/>
</dbReference>
<evidence type="ECO:0000313" key="4">
    <source>
        <dbReference type="EMBL" id="NML93450.1"/>
    </source>
</evidence>
<comment type="caution">
    <text evidence="4">The sequence shown here is derived from an EMBL/GenBank/DDBJ whole genome shotgun (WGS) entry which is preliminary data.</text>
</comment>
<dbReference type="InterPro" id="IPR011006">
    <property type="entry name" value="CheY-like_superfamily"/>
</dbReference>
<reference evidence="4 5" key="1">
    <citation type="submission" date="2020-04" db="EMBL/GenBank/DDBJ databases">
        <title>Novosphingobium sp. TW-4 isolated from soil.</title>
        <authorList>
            <person name="Dahal R.H."/>
            <person name="Chaudhary D.K."/>
        </authorList>
    </citation>
    <scope>NUCLEOTIDE SEQUENCE [LARGE SCALE GENOMIC DNA]</scope>
    <source>
        <strain evidence="4 5">TW-4</strain>
    </source>
</reference>
<dbReference type="InterPro" id="IPR050595">
    <property type="entry name" value="Bact_response_regulator"/>
</dbReference>
<feature type="modified residue" description="4-aspartylphosphate" evidence="2">
    <location>
        <position position="54"/>
    </location>
</feature>
<dbReference type="Proteomes" id="UP000583556">
    <property type="component" value="Unassembled WGS sequence"/>
</dbReference>
<dbReference type="Pfam" id="PF00072">
    <property type="entry name" value="Response_reg"/>
    <property type="match status" value="1"/>
</dbReference>
<gene>
    <name evidence="4" type="ORF">HHL27_07175</name>
</gene>
<dbReference type="SUPFAM" id="SSF52172">
    <property type="entry name" value="CheY-like"/>
    <property type="match status" value="1"/>
</dbReference>
<evidence type="ECO:0000256" key="2">
    <source>
        <dbReference type="PROSITE-ProRule" id="PRU00169"/>
    </source>
</evidence>
<protein>
    <submittedName>
        <fullName evidence="4">Response regulator</fullName>
    </submittedName>
</protein>
<sequence length="119" mass="12900">MASTICLVEDEPLLRAMTQADLEDLGFDVIAANTCEEAWTIISSGTPLHCLLTDIRTPGAIDGWELARLTREMRPQIGVIYVSGYAGNETKPVAGSIFLSKPYLCRDLEQALATLGVSQ</sequence>
<evidence type="ECO:0000259" key="3">
    <source>
        <dbReference type="PROSITE" id="PS50110"/>
    </source>
</evidence>
<dbReference type="RefSeq" id="WP_169492671.1">
    <property type="nucleotide sequence ID" value="NZ_JABBGM010000002.1"/>
</dbReference>
<keyword evidence="5" id="KW-1185">Reference proteome</keyword>
<dbReference type="InterPro" id="IPR001789">
    <property type="entry name" value="Sig_transdc_resp-reg_receiver"/>
</dbReference>
<accession>A0A7Y0BN53</accession>
<keyword evidence="1 2" id="KW-0597">Phosphoprotein</keyword>
<dbReference type="PANTHER" id="PTHR44591">
    <property type="entry name" value="STRESS RESPONSE REGULATOR PROTEIN 1"/>
    <property type="match status" value="1"/>
</dbReference>
<proteinExistence type="predicted"/>
<dbReference type="EMBL" id="JABBGM010000002">
    <property type="protein sequence ID" value="NML93450.1"/>
    <property type="molecule type" value="Genomic_DNA"/>
</dbReference>
<dbReference type="SMART" id="SM00448">
    <property type="entry name" value="REC"/>
    <property type="match status" value="1"/>
</dbReference>
<dbReference type="PANTHER" id="PTHR44591:SF21">
    <property type="entry name" value="TWO-COMPONENT RESPONSE REGULATOR"/>
    <property type="match status" value="1"/>
</dbReference>